<organism evidence="4 5">
    <name type="scientific">Didymosphaeria variabile</name>
    <dbReference type="NCBI Taxonomy" id="1932322"/>
    <lineage>
        <taxon>Eukaryota</taxon>
        <taxon>Fungi</taxon>
        <taxon>Dikarya</taxon>
        <taxon>Ascomycota</taxon>
        <taxon>Pezizomycotina</taxon>
        <taxon>Dothideomycetes</taxon>
        <taxon>Pleosporomycetidae</taxon>
        <taxon>Pleosporales</taxon>
        <taxon>Massarineae</taxon>
        <taxon>Didymosphaeriaceae</taxon>
        <taxon>Didymosphaeria</taxon>
    </lineage>
</organism>
<accession>A0A9W8XAN7</accession>
<dbReference type="RefSeq" id="XP_056065853.1">
    <property type="nucleotide sequence ID" value="XM_056220550.1"/>
</dbReference>
<feature type="region of interest" description="Disordered" evidence="2">
    <location>
        <begin position="26"/>
        <end position="75"/>
    </location>
</feature>
<proteinExistence type="predicted"/>
<dbReference type="GO" id="GO:0005680">
    <property type="term" value="C:anaphase-promoting complex"/>
    <property type="evidence" value="ECO:0007669"/>
    <property type="project" value="InterPro"/>
</dbReference>
<dbReference type="InterPro" id="IPR050546">
    <property type="entry name" value="Glycosyl_Hydrlase_16"/>
</dbReference>
<dbReference type="GeneID" id="80915354"/>
<dbReference type="Pfam" id="PF10471">
    <property type="entry name" value="ANAPC_CDC26"/>
    <property type="match status" value="1"/>
</dbReference>
<dbReference type="InterPro" id="IPR013320">
    <property type="entry name" value="ConA-like_dom_sf"/>
</dbReference>
<dbReference type="GO" id="GO:0031145">
    <property type="term" value="P:anaphase-promoting complex-dependent catabolic process"/>
    <property type="evidence" value="ECO:0007669"/>
    <property type="project" value="InterPro"/>
</dbReference>
<dbReference type="InterPro" id="IPR000757">
    <property type="entry name" value="Beta-glucanase-like"/>
</dbReference>
<evidence type="ECO:0000313" key="5">
    <source>
        <dbReference type="Proteomes" id="UP001140513"/>
    </source>
</evidence>
<dbReference type="OrthoDB" id="192832at2759"/>
<dbReference type="EMBL" id="JAPEUX010000009">
    <property type="protein sequence ID" value="KAJ4345689.1"/>
    <property type="molecule type" value="Genomic_DNA"/>
</dbReference>
<keyword evidence="5" id="KW-1185">Reference proteome</keyword>
<evidence type="ECO:0000313" key="4">
    <source>
        <dbReference type="EMBL" id="KAJ4345689.1"/>
    </source>
</evidence>
<sequence length="1581" mass="167891">MLRRPATTITLTSTDLDAYEANRQRKIWEKQQQQQQAQAAQTANGPNNPMGSGQHGAARSQQRSQKDRIMGGQSRQGVQYALEFGSTEIGSGGPDPTGGFVQYVSKEVAASTPLIGNSSDLIYIGVDSSNVYTAGGPGRPSVRLESKLTFTEALWTAGLTDWPIDGEIDIIENVNDARANNAAIHAADNCGVNATTAQTGIWKSTNCSISHDENQGCGTVFTEPFNYGSEFNANGGGVYAMEWTNDSIKVWFFPPTNVPFSLSNGEIPDSETFGTPSASFSGPCSGSFSEKFFNHSIVIDTTFCGGWAGDAFGVGSSSCPLKEGLSPRDSCVDFVASNPEAFKDAYWGIRSVKVWEKVPGFTVQGLAIPGLALPTPVATIEPLDVLIKGSVSKNVSTPITTFGPLHVSPLTGGVLSADDDSEDLVDDDEDSIGDDLGDIWDATDDPFDDDPLSDLLDTEEPSAIIIAVDVDPFTSEAAVLLDQTGSTLYGGGSVHLPSKAPAFPSVRAPFGVGNTENPKDFFPPKLSLPLPTKEPRIPAPKGLTGIIPPLLQSGPPVRQQNPAPSGFVGVQRPNTLPLLLPNPVGDVAQPGLEVLPVSNPESTTTELSLSDPVAPVAVPLLNASSLSIPGVNVSTVDASVVVPQLNASSLTVTGLNVSTVDTPVAVPQPNTSSFSFPEVDAPELDAPPVLVTPSGDNTGLPPLQHSNPLIPAGIGHTAFVPPSIRDSPIVSLWYSFGPELKQKLITAATNLPPPTLGSSPLNDLWASLSPELKSEVLSAARNLPASTPENSVPTISDLINAASSGKITDDVSPLGLPTLDIPPAVKPAGGLLGFLDANTKNKLKALFGQTSAAPTGGDILKRQVSVSSPVASPAVLNNLQPLPAVIGSTAPANLSQPAVPVFKLTPNVPVTALTTTDTSKAMTGLFSFLDDSTKEQIADLLLGANSSTVDVSQPDVDVVGEVTRRSHVPGKVLPTWDVAKPGLLSDTLYTLDGIIKTVAALDGESSDIVTNNTWDALNVQNLLPLKNSIDSIDINDRVKLADFLTGDKAISNDVGSLIALVLLGDGTTKASELQDIMNAANNYARSPNDETMNAFMEILQDAANSLYDHTLADINVFPVYSRLHARDAASNWTPQDKLALAQNIYALCPAPALIGIPFPSPYELATDLLNPSKTLEDATAAFRLKLQAYFDVTVQGCWGKINQWLAWRQLLRKPGTSTILPFPIPKTASMRIRERQTDGGALQNSDPQGLLEQQIYTICPKPDTFSTDQLIAELEDANTSIEVAISHFQNELWAYMAKLQSCSDQIRTYGPKLKALIAPPSFNTTDHAKMNRHHARQIIPGLAGLPPQALLQYLAKQQQSGAPSSFELQKIIYDALLADFSAANPALPVASPGFRSRILRSVPSKRQEDQNGVIPESEAPADLDAILGPHGTLDPFGALGPQIAAPDASTTPTADPHDKPNGSDDQLYDLPDTAVDEASPEVDKALQQGEQDPFGQLQYDKDVSPEDAMGKLESKEFLGKLRNHEQSEQSGKYLGDPKDVEDFVDKYYPGGQHARITYLGDPQDVEDFVDKYYPDGGKVVT</sequence>
<dbReference type="PANTHER" id="PTHR10963">
    <property type="entry name" value="GLYCOSYL HYDROLASE-RELATED"/>
    <property type="match status" value="1"/>
</dbReference>
<evidence type="ECO:0000256" key="1">
    <source>
        <dbReference type="ARBA" id="ARBA00022786"/>
    </source>
</evidence>
<comment type="caution">
    <text evidence="4">The sequence shown here is derived from an EMBL/GenBank/DDBJ whole genome shotgun (WGS) entry which is preliminary data.</text>
</comment>
<feature type="region of interest" description="Disordered" evidence="2">
    <location>
        <begin position="1423"/>
        <end position="1509"/>
    </location>
</feature>
<dbReference type="InterPro" id="IPR018860">
    <property type="entry name" value="APC_suCDC26"/>
</dbReference>
<feature type="domain" description="GH16" evidence="3">
    <location>
        <begin position="41"/>
        <end position="316"/>
    </location>
</feature>
<keyword evidence="1" id="KW-0833">Ubl conjugation pathway</keyword>
<feature type="compositionally biased region" description="Low complexity" evidence="2">
    <location>
        <begin position="1444"/>
        <end position="1454"/>
    </location>
</feature>
<protein>
    <recommendedName>
        <fullName evidence="3">GH16 domain-containing protein</fullName>
    </recommendedName>
</protein>
<dbReference type="PROSITE" id="PS51762">
    <property type="entry name" value="GH16_2"/>
    <property type="match status" value="1"/>
</dbReference>
<dbReference type="SUPFAM" id="SSF49899">
    <property type="entry name" value="Concanavalin A-like lectins/glucanases"/>
    <property type="match status" value="1"/>
</dbReference>
<dbReference type="GO" id="GO:0004553">
    <property type="term" value="F:hydrolase activity, hydrolyzing O-glycosyl compounds"/>
    <property type="evidence" value="ECO:0007669"/>
    <property type="project" value="InterPro"/>
</dbReference>
<dbReference type="Proteomes" id="UP001140513">
    <property type="component" value="Unassembled WGS sequence"/>
</dbReference>
<feature type="compositionally biased region" description="Basic and acidic residues" evidence="2">
    <location>
        <begin position="1499"/>
        <end position="1509"/>
    </location>
</feature>
<reference evidence="4" key="1">
    <citation type="submission" date="2022-10" db="EMBL/GenBank/DDBJ databases">
        <title>Tapping the CABI collections for fungal endophytes: first genome assemblies for Collariella, Neodidymelliopsis, Ascochyta clinopodiicola, Didymella pomorum, Didymosphaeria variabile, Neocosmospora piperis and Neocucurbitaria cava.</title>
        <authorList>
            <person name="Hill R."/>
        </authorList>
    </citation>
    <scope>NUCLEOTIDE SEQUENCE</scope>
    <source>
        <strain evidence="4">IMI 356815</strain>
    </source>
</reference>
<evidence type="ECO:0000259" key="3">
    <source>
        <dbReference type="PROSITE" id="PS51762"/>
    </source>
</evidence>
<feature type="compositionally biased region" description="Polar residues" evidence="2">
    <location>
        <begin position="42"/>
        <end position="51"/>
    </location>
</feature>
<dbReference type="PANTHER" id="PTHR10963:SF24">
    <property type="entry name" value="GLYCOSIDASE C21B10.07-RELATED"/>
    <property type="match status" value="1"/>
</dbReference>
<evidence type="ECO:0000256" key="2">
    <source>
        <dbReference type="SAM" id="MobiDB-lite"/>
    </source>
</evidence>
<gene>
    <name evidence="4" type="ORF">N0V89_011824</name>
</gene>
<name>A0A9W8XAN7_9PLEO</name>
<feature type="compositionally biased region" description="Low complexity" evidence="2">
    <location>
        <begin position="31"/>
        <end position="41"/>
    </location>
</feature>
<dbReference type="Gene3D" id="2.60.120.200">
    <property type="match status" value="1"/>
</dbReference>
<dbReference type="Pfam" id="PF26113">
    <property type="entry name" value="GH16_XgeA"/>
    <property type="match status" value="1"/>
</dbReference>
<dbReference type="GO" id="GO:0009251">
    <property type="term" value="P:glucan catabolic process"/>
    <property type="evidence" value="ECO:0007669"/>
    <property type="project" value="TreeGrafter"/>
</dbReference>